<organism evidence="2 3">
    <name type="scientific">Triparma strigata</name>
    <dbReference type="NCBI Taxonomy" id="1606541"/>
    <lineage>
        <taxon>Eukaryota</taxon>
        <taxon>Sar</taxon>
        <taxon>Stramenopiles</taxon>
        <taxon>Ochrophyta</taxon>
        <taxon>Bolidophyceae</taxon>
        <taxon>Parmales</taxon>
        <taxon>Triparmaceae</taxon>
        <taxon>Triparma</taxon>
    </lineage>
</organism>
<feature type="compositionally biased region" description="Polar residues" evidence="1">
    <location>
        <begin position="148"/>
        <end position="182"/>
    </location>
</feature>
<keyword evidence="3" id="KW-1185">Reference proteome</keyword>
<proteinExistence type="predicted"/>
<dbReference type="AlphaFoldDB" id="A0A9W7DYW8"/>
<accession>A0A9W7DYW8</accession>
<comment type="caution">
    <text evidence="2">The sequence shown here is derived from an EMBL/GenBank/DDBJ whole genome shotgun (WGS) entry which is preliminary data.</text>
</comment>
<feature type="region of interest" description="Disordered" evidence="1">
    <location>
        <begin position="105"/>
        <end position="260"/>
    </location>
</feature>
<feature type="compositionally biased region" description="Low complexity" evidence="1">
    <location>
        <begin position="183"/>
        <end position="212"/>
    </location>
</feature>
<feature type="compositionally biased region" description="Polar residues" evidence="1">
    <location>
        <begin position="228"/>
        <end position="241"/>
    </location>
</feature>
<evidence type="ECO:0000313" key="3">
    <source>
        <dbReference type="Proteomes" id="UP001165085"/>
    </source>
</evidence>
<feature type="region of interest" description="Disordered" evidence="1">
    <location>
        <begin position="1"/>
        <end position="23"/>
    </location>
</feature>
<feature type="compositionally biased region" description="Low complexity" evidence="1">
    <location>
        <begin position="12"/>
        <end position="23"/>
    </location>
</feature>
<name>A0A9W7DYW8_9STRA</name>
<gene>
    <name evidence="2" type="ORF">TrST_g13029</name>
</gene>
<evidence type="ECO:0000313" key="2">
    <source>
        <dbReference type="EMBL" id="GMH59165.1"/>
    </source>
</evidence>
<feature type="compositionally biased region" description="Pro residues" evidence="1">
    <location>
        <begin position="1"/>
        <end position="11"/>
    </location>
</feature>
<sequence>MMSSPPRPPPSNQQHHNTHNNTINNTLSFAEMETEMNRYRKQAEAMSDELFVLKTSEIADRVQEDTAKRDEIDELKAMLSTKEGEIRKLQMERSKHMREVAKIRRAEKERCQMAINRSRVSSSTRDRESGLPPSQSQHQSKRRRTSDISDLTSPGASSSLTSAQPPQPLNVSNDSTSGPRPQSSDNNSNSNNSNNNSSSGSKGSSNNGSQSSAGTPPVMHMDAETSTDESLNRSGSESENFCSYIDSAKEPSKKPFEEPP</sequence>
<reference evidence="3" key="1">
    <citation type="journal article" date="2023" name="Commun. Biol.">
        <title>Genome analysis of Parmales, the sister group of diatoms, reveals the evolutionary specialization of diatoms from phago-mixotrophs to photoautotrophs.</title>
        <authorList>
            <person name="Ban H."/>
            <person name="Sato S."/>
            <person name="Yoshikawa S."/>
            <person name="Yamada K."/>
            <person name="Nakamura Y."/>
            <person name="Ichinomiya M."/>
            <person name="Sato N."/>
            <person name="Blanc-Mathieu R."/>
            <person name="Endo H."/>
            <person name="Kuwata A."/>
            <person name="Ogata H."/>
        </authorList>
    </citation>
    <scope>NUCLEOTIDE SEQUENCE [LARGE SCALE GENOMIC DNA]</scope>
    <source>
        <strain evidence="3">NIES 3701</strain>
    </source>
</reference>
<dbReference type="EMBL" id="BRXY01000057">
    <property type="protein sequence ID" value="GMH59165.1"/>
    <property type="molecule type" value="Genomic_DNA"/>
</dbReference>
<dbReference type="Proteomes" id="UP001165085">
    <property type="component" value="Unassembled WGS sequence"/>
</dbReference>
<evidence type="ECO:0000256" key="1">
    <source>
        <dbReference type="SAM" id="MobiDB-lite"/>
    </source>
</evidence>
<feature type="compositionally biased region" description="Basic and acidic residues" evidence="1">
    <location>
        <begin position="247"/>
        <end position="260"/>
    </location>
</feature>
<protein>
    <submittedName>
        <fullName evidence="2">Uncharacterized protein</fullName>
    </submittedName>
</protein>